<name>A0A9N8W6F4_9GLOM</name>
<keyword evidence="2" id="KW-1185">Reference proteome</keyword>
<reference evidence="1" key="1">
    <citation type="submission" date="2021-06" db="EMBL/GenBank/DDBJ databases">
        <authorList>
            <person name="Kallberg Y."/>
            <person name="Tangrot J."/>
            <person name="Rosling A."/>
        </authorList>
    </citation>
    <scope>NUCLEOTIDE SEQUENCE</scope>
    <source>
        <strain evidence="1">AZ414A</strain>
    </source>
</reference>
<dbReference type="Proteomes" id="UP000789706">
    <property type="component" value="Unassembled WGS sequence"/>
</dbReference>
<dbReference type="EMBL" id="CAJVPK010000229">
    <property type="protein sequence ID" value="CAG8478954.1"/>
    <property type="molecule type" value="Genomic_DNA"/>
</dbReference>
<accession>A0A9N8W6F4</accession>
<evidence type="ECO:0000313" key="1">
    <source>
        <dbReference type="EMBL" id="CAG8478954.1"/>
    </source>
</evidence>
<sequence>MSDNLDQVEPASNPPDWMNNIMRGIYERFPDEKNFEVVRIKNITDESNAYRIKCNDCIRLFIIRKGQVNFANHLTTNIHTKNKNSRSKHKAQEAISNVFEQNSLVAETDKENSLNANRKRLRSPLMKPETRETIEYKTYIIEFPEFLKFLELSIKSISF</sequence>
<comment type="caution">
    <text evidence="1">The sequence shown here is derived from an EMBL/GenBank/DDBJ whole genome shotgun (WGS) entry which is preliminary data.</text>
</comment>
<protein>
    <submittedName>
        <fullName evidence="1">11766_t:CDS:1</fullName>
    </submittedName>
</protein>
<evidence type="ECO:0000313" key="2">
    <source>
        <dbReference type="Proteomes" id="UP000789706"/>
    </source>
</evidence>
<dbReference type="AlphaFoldDB" id="A0A9N8W6F4"/>
<organism evidence="1 2">
    <name type="scientific">Diversispora eburnea</name>
    <dbReference type="NCBI Taxonomy" id="1213867"/>
    <lineage>
        <taxon>Eukaryota</taxon>
        <taxon>Fungi</taxon>
        <taxon>Fungi incertae sedis</taxon>
        <taxon>Mucoromycota</taxon>
        <taxon>Glomeromycotina</taxon>
        <taxon>Glomeromycetes</taxon>
        <taxon>Diversisporales</taxon>
        <taxon>Diversisporaceae</taxon>
        <taxon>Diversispora</taxon>
    </lineage>
</organism>
<gene>
    <name evidence="1" type="ORF">DEBURN_LOCUS3552</name>
</gene>
<proteinExistence type="predicted"/>